<reference evidence="7 8" key="1">
    <citation type="submission" date="2023-07" db="EMBL/GenBank/DDBJ databases">
        <title>Genomic Encyclopedia of Type Strains, Phase IV (KMG-IV): sequencing the most valuable type-strain genomes for metagenomic binning, comparative biology and taxonomic classification.</title>
        <authorList>
            <person name="Goeker M."/>
        </authorList>
    </citation>
    <scope>NUCLEOTIDE SEQUENCE [LARGE SCALE GENOMIC DNA]</scope>
    <source>
        <strain evidence="7 8">DSM 100301</strain>
    </source>
</reference>
<organism evidence="7 8">
    <name type="scientific">Rhizobium paknamense</name>
    <dbReference type="NCBI Taxonomy" id="1206817"/>
    <lineage>
        <taxon>Bacteria</taxon>
        <taxon>Pseudomonadati</taxon>
        <taxon>Pseudomonadota</taxon>
        <taxon>Alphaproteobacteria</taxon>
        <taxon>Hyphomicrobiales</taxon>
        <taxon>Rhizobiaceae</taxon>
        <taxon>Rhizobium/Agrobacterium group</taxon>
        <taxon>Rhizobium</taxon>
    </lineage>
</organism>
<keyword evidence="5 6" id="KW-0472">Membrane</keyword>
<protein>
    <submittedName>
        <fullName evidence="7">Uncharacterized protein</fullName>
    </submittedName>
</protein>
<dbReference type="RefSeq" id="WP_307156407.1">
    <property type="nucleotide sequence ID" value="NZ_JAUSWH010000001.1"/>
</dbReference>
<accession>A0ABU0I970</accession>
<proteinExistence type="predicted"/>
<keyword evidence="3 6" id="KW-0812">Transmembrane</keyword>
<feature type="transmembrane region" description="Helical" evidence="6">
    <location>
        <begin position="122"/>
        <end position="149"/>
    </location>
</feature>
<sequence length="329" mass="35336">MTLTAKETQKSWLRRHGVSLIAVVAIAAYTVFVQWIWGWASVLSEWRQVGLSTVALALLLLVSTALVRAWRIYDYFPAETAGRFTALFHLAQVHNLLNIMLPFRSGETSFPLLMRSEFSVPLLRASSALLVMRLLDLHALLAAAGLGIVLQRDAWMLPLLAWLGFLLLPILGYFLKGPALKFARARLSGKALALVEGVEAGLPIRFADFLRAWAMTVVNWATKVLVFAWVLSLMGVQPLMAAFGGASGGELSSVLPFHAPAGVGTYPAGIVAGAAAFGAATSNDLARAAVNLHLIVIISALTSTVLSLVLSHAFPSRARPMNTGSPDVL</sequence>
<feature type="transmembrane region" description="Helical" evidence="6">
    <location>
        <begin position="263"/>
        <end position="280"/>
    </location>
</feature>
<evidence type="ECO:0000256" key="1">
    <source>
        <dbReference type="ARBA" id="ARBA00004651"/>
    </source>
</evidence>
<feature type="transmembrane region" description="Helical" evidence="6">
    <location>
        <begin position="224"/>
        <end position="243"/>
    </location>
</feature>
<dbReference type="EMBL" id="JAUSWH010000001">
    <property type="protein sequence ID" value="MDQ0454222.1"/>
    <property type="molecule type" value="Genomic_DNA"/>
</dbReference>
<keyword evidence="4 6" id="KW-1133">Transmembrane helix</keyword>
<feature type="transmembrane region" description="Helical" evidence="6">
    <location>
        <begin position="49"/>
        <end position="67"/>
    </location>
</feature>
<dbReference type="Proteomes" id="UP001235269">
    <property type="component" value="Unassembled WGS sequence"/>
</dbReference>
<feature type="transmembrane region" description="Helical" evidence="6">
    <location>
        <begin position="20"/>
        <end position="37"/>
    </location>
</feature>
<dbReference type="InterPro" id="IPR022791">
    <property type="entry name" value="L-PG_synthase/AglD"/>
</dbReference>
<evidence type="ECO:0000256" key="3">
    <source>
        <dbReference type="ARBA" id="ARBA00022692"/>
    </source>
</evidence>
<evidence type="ECO:0000256" key="2">
    <source>
        <dbReference type="ARBA" id="ARBA00022475"/>
    </source>
</evidence>
<comment type="caution">
    <text evidence="7">The sequence shown here is derived from an EMBL/GenBank/DDBJ whole genome shotgun (WGS) entry which is preliminary data.</text>
</comment>
<evidence type="ECO:0000256" key="4">
    <source>
        <dbReference type="ARBA" id="ARBA00022989"/>
    </source>
</evidence>
<feature type="transmembrane region" description="Helical" evidence="6">
    <location>
        <begin position="292"/>
        <end position="314"/>
    </location>
</feature>
<keyword evidence="2" id="KW-1003">Cell membrane</keyword>
<evidence type="ECO:0000256" key="6">
    <source>
        <dbReference type="SAM" id="Phobius"/>
    </source>
</evidence>
<gene>
    <name evidence="7" type="ORF">QO005_000537</name>
</gene>
<feature type="transmembrane region" description="Helical" evidence="6">
    <location>
        <begin position="155"/>
        <end position="175"/>
    </location>
</feature>
<evidence type="ECO:0000313" key="8">
    <source>
        <dbReference type="Proteomes" id="UP001235269"/>
    </source>
</evidence>
<keyword evidence="8" id="KW-1185">Reference proteome</keyword>
<comment type="subcellular location">
    <subcellularLocation>
        <location evidence="1">Cell membrane</location>
        <topology evidence="1">Multi-pass membrane protein</topology>
    </subcellularLocation>
</comment>
<name>A0ABU0I970_9HYPH</name>
<dbReference type="Pfam" id="PF03706">
    <property type="entry name" value="LPG_synthase_TM"/>
    <property type="match status" value="1"/>
</dbReference>
<evidence type="ECO:0000256" key="5">
    <source>
        <dbReference type="ARBA" id="ARBA00023136"/>
    </source>
</evidence>
<evidence type="ECO:0000313" key="7">
    <source>
        <dbReference type="EMBL" id="MDQ0454222.1"/>
    </source>
</evidence>